<keyword evidence="2" id="KW-1185">Reference proteome</keyword>
<sequence>MKDVTGCNARSSGFDLIESPEALELASVNVGDAQVLSSNHHLWTSPRHQQGHGPVHIATIVLHVDYLRLSSRPLADVVISTIQL</sequence>
<reference evidence="1 2" key="1">
    <citation type="submission" date="2021-08" db="EMBL/GenBank/DDBJ databases">
        <title>Draft Genome Sequence of Phanerochaete sordida strain YK-624.</title>
        <authorList>
            <person name="Mori T."/>
            <person name="Dohra H."/>
            <person name="Suzuki T."/>
            <person name="Kawagishi H."/>
            <person name="Hirai H."/>
        </authorList>
    </citation>
    <scope>NUCLEOTIDE SEQUENCE [LARGE SCALE GENOMIC DNA]</scope>
    <source>
        <strain evidence="1 2">YK-624</strain>
    </source>
</reference>
<name>A0A9P3G1Z0_9APHY</name>
<organism evidence="1 2">
    <name type="scientific">Phanerochaete sordida</name>
    <dbReference type="NCBI Taxonomy" id="48140"/>
    <lineage>
        <taxon>Eukaryota</taxon>
        <taxon>Fungi</taxon>
        <taxon>Dikarya</taxon>
        <taxon>Basidiomycota</taxon>
        <taxon>Agaricomycotina</taxon>
        <taxon>Agaricomycetes</taxon>
        <taxon>Polyporales</taxon>
        <taxon>Phanerochaetaceae</taxon>
        <taxon>Phanerochaete</taxon>
    </lineage>
</organism>
<evidence type="ECO:0000313" key="2">
    <source>
        <dbReference type="Proteomes" id="UP000703269"/>
    </source>
</evidence>
<protein>
    <submittedName>
        <fullName evidence="1">Uncharacterized protein</fullName>
    </submittedName>
</protein>
<dbReference type="AlphaFoldDB" id="A0A9P3G1Z0"/>
<dbReference type="Proteomes" id="UP000703269">
    <property type="component" value="Unassembled WGS sequence"/>
</dbReference>
<proteinExistence type="predicted"/>
<dbReference type="EMBL" id="BPQB01000004">
    <property type="protein sequence ID" value="GJE86761.1"/>
    <property type="molecule type" value="Genomic_DNA"/>
</dbReference>
<evidence type="ECO:0000313" key="1">
    <source>
        <dbReference type="EMBL" id="GJE86761.1"/>
    </source>
</evidence>
<gene>
    <name evidence="1" type="ORF">PsYK624_028420</name>
</gene>
<comment type="caution">
    <text evidence="1">The sequence shown here is derived from an EMBL/GenBank/DDBJ whole genome shotgun (WGS) entry which is preliminary data.</text>
</comment>
<accession>A0A9P3G1Z0</accession>